<evidence type="ECO:0000259" key="1">
    <source>
        <dbReference type="Pfam" id="PF00903"/>
    </source>
</evidence>
<proteinExistence type="predicted"/>
<organism evidence="2 3">
    <name type="scientific">Streptomyces sanyensis</name>
    <dbReference type="NCBI Taxonomy" id="568869"/>
    <lineage>
        <taxon>Bacteria</taxon>
        <taxon>Bacillati</taxon>
        <taxon>Actinomycetota</taxon>
        <taxon>Actinomycetes</taxon>
        <taxon>Kitasatosporales</taxon>
        <taxon>Streptomycetaceae</taxon>
        <taxon>Streptomyces</taxon>
    </lineage>
</organism>
<reference evidence="3" key="1">
    <citation type="journal article" date="2019" name="Int. J. Syst. Evol. Microbiol.">
        <title>The Global Catalogue of Microorganisms (GCM) 10K type strain sequencing project: providing services to taxonomists for standard genome sequencing and annotation.</title>
        <authorList>
            <consortium name="The Broad Institute Genomics Platform"/>
            <consortium name="The Broad Institute Genome Sequencing Center for Infectious Disease"/>
            <person name="Wu L."/>
            <person name="Ma J."/>
        </authorList>
    </citation>
    <scope>NUCLEOTIDE SEQUENCE [LARGE SCALE GENOMIC DNA]</scope>
    <source>
        <strain evidence="3">JCM 18324</strain>
    </source>
</reference>
<feature type="domain" description="Glyoxalase/fosfomycin resistance/dioxygenase" evidence="1">
    <location>
        <begin position="5"/>
        <end position="132"/>
    </location>
</feature>
<dbReference type="Gene3D" id="3.10.180.10">
    <property type="entry name" value="2,3-Dihydroxybiphenyl 1,2-Dioxygenase, domain 1"/>
    <property type="match status" value="1"/>
</dbReference>
<protein>
    <submittedName>
        <fullName evidence="2">VOC family protein</fullName>
    </submittedName>
</protein>
<dbReference type="PANTHER" id="PTHR33990:SF1">
    <property type="entry name" value="PROTEIN YJDN"/>
    <property type="match status" value="1"/>
</dbReference>
<sequence>MVATRLNPYLSFDGDAKQAMEFYRDVFGGTLATHTYGEYGADQDGAHADRIMHALLETRAGLTLMGADARPGTEHAPGNAYAVSLSGDDDTELRGYWEKLSSGSTVEVPLEKQMWGDVFGMCRDRFGVSWMVNITAPQN</sequence>
<comment type="caution">
    <text evidence="2">The sequence shown here is derived from an EMBL/GenBank/DDBJ whole genome shotgun (WGS) entry which is preliminary data.</text>
</comment>
<dbReference type="SUPFAM" id="SSF54593">
    <property type="entry name" value="Glyoxalase/Bleomycin resistance protein/Dihydroxybiphenyl dioxygenase"/>
    <property type="match status" value="1"/>
</dbReference>
<dbReference type="EMBL" id="BAABJV010000002">
    <property type="protein sequence ID" value="GAA4767457.1"/>
    <property type="molecule type" value="Genomic_DNA"/>
</dbReference>
<dbReference type="InterPro" id="IPR029068">
    <property type="entry name" value="Glyas_Bleomycin-R_OHBP_Dase"/>
</dbReference>
<name>A0ABP8ZVK7_9ACTN</name>
<dbReference type="CDD" id="cd06588">
    <property type="entry name" value="PhnB_like"/>
    <property type="match status" value="1"/>
</dbReference>
<dbReference type="PANTHER" id="PTHR33990">
    <property type="entry name" value="PROTEIN YJDN-RELATED"/>
    <property type="match status" value="1"/>
</dbReference>
<evidence type="ECO:0000313" key="2">
    <source>
        <dbReference type="EMBL" id="GAA4767457.1"/>
    </source>
</evidence>
<gene>
    <name evidence="2" type="ORF">GCM10023329_12340</name>
</gene>
<dbReference type="InterPro" id="IPR004360">
    <property type="entry name" value="Glyas_Fos-R_dOase_dom"/>
</dbReference>
<dbReference type="InterPro" id="IPR028973">
    <property type="entry name" value="PhnB-like"/>
</dbReference>
<dbReference type="Proteomes" id="UP001501147">
    <property type="component" value="Unassembled WGS sequence"/>
</dbReference>
<keyword evidence="3" id="KW-1185">Reference proteome</keyword>
<evidence type="ECO:0000313" key="3">
    <source>
        <dbReference type="Proteomes" id="UP001501147"/>
    </source>
</evidence>
<dbReference type="Pfam" id="PF00903">
    <property type="entry name" value="Glyoxalase"/>
    <property type="match status" value="1"/>
</dbReference>
<accession>A0ABP8ZVK7</accession>